<dbReference type="GO" id="GO:0015935">
    <property type="term" value="C:small ribosomal subunit"/>
    <property type="evidence" value="ECO:0007669"/>
    <property type="project" value="TreeGrafter"/>
</dbReference>
<dbReference type="EMBL" id="MGAU01000020">
    <property type="protein sequence ID" value="OGK55212.1"/>
    <property type="molecule type" value="Genomic_DNA"/>
</dbReference>
<evidence type="ECO:0000256" key="6">
    <source>
        <dbReference type="ARBA" id="ARBA00035166"/>
    </source>
</evidence>
<organism evidence="10 11">
    <name type="scientific">Candidatus Roizmanbacteria bacterium RIFCSPLOWO2_01_FULL_45_11</name>
    <dbReference type="NCBI Taxonomy" id="1802070"/>
    <lineage>
        <taxon>Bacteria</taxon>
        <taxon>Candidatus Roizmaniibacteriota</taxon>
    </lineage>
</organism>
<dbReference type="Proteomes" id="UP000178486">
    <property type="component" value="Unassembled WGS sequence"/>
</dbReference>
<feature type="compositionally biased region" description="Basic residues" evidence="9">
    <location>
        <begin position="101"/>
        <end position="116"/>
    </location>
</feature>
<keyword evidence="2 7" id="KW-0699">rRNA-binding</keyword>
<gene>
    <name evidence="7" type="primary">rpsM</name>
    <name evidence="10" type="ORF">A3B56_03030</name>
</gene>
<dbReference type="GO" id="GO:0006412">
    <property type="term" value="P:translation"/>
    <property type="evidence" value="ECO:0007669"/>
    <property type="project" value="UniProtKB-UniRule"/>
</dbReference>
<comment type="subunit">
    <text evidence="7">Part of the 30S ribosomal subunit. Forms a loose heterodimer with protein S19. Forms two bridges to the 50S subunit in the 70S ribosome.</text>
</comment>
<evidence type="ECO:0000256" key="9">
    <source>
        <dbReference type="SAM" id="MobiDB-lite"/>
    </source>
</evidence>
<evidence type="ECO:0000256" key="3">
    <source>
        <dbReference type="ARBA" id="ARBA00022884"/>
    </source>
</evidence>
<dbReference type="GO" id="GO:0019843">
    <property type="term" value="F:rRNA binding"/>
    <property type="evidence" value="ECO:0007669"/>
    <property type="project" value="UniProtKB-UniRule"/>
</dbReference>
<keyword evidence="4 7" id="KW-0689">Ribosomal protein</keyword>
<keyword evidence="5 7" id="KW-0687">Ribonucleoprotein</keyword>
<comment type="similarity">
    <text evidence="1 7 8">Belongs to the universal ribosomal protein uS13 family.</text>
</comment>
<name>A0A1F7JHZ1_9BACT</name>
<sequence length="134" mass="14973">MVRISGINLPDQRIIGYALTVVYGIGPKNAQGILVKAQVPAGKRVKDLTEEEVKTIQHIIDTGYMVEGDLRRNISDTINRLRVIGTYRGRRHAAGLPSRGQRTRSNARTRRGKRKTVGAMKKDDRAKVETPVKQ</sequence>
<comment type="function">
    <text evidence="7">Located at the top of the head of the 30S subunit, it contacts several helices of the 16S rRNA. In the 70S ribosome it contacts the 23S rRNA (bridge B1a) and protein L5 of the 50S subunit (bridge B1b), connecting the 2 subunits; these bridges are implicated in subunit movement. Contacts the tRNAs in the A and P-sites.</text>
</comment>
<dbReference type="GO" id="GO:0000049">
    <property type="term" value="F:tRNA binding"/>
    <property type="evidence" value="ECO:0007669"/>
    <property type="project" value="UniProtKB-UniRule"/>
</dbReference>
<comment type="caution">
    <text evidence="10">The sequence shown here is derived from an EMBL/GenBank/DDBJ whole genome shotgun (WGS) entry which is preliminary data.</text>
</comment>
<dbReference type="GO" id="GO:0003735">
    <property type="term" value="F:structural constituent of ribosome"/>
    <property type="evidence" value="ECO:0007669"/>
    <property type="project" value="InterPro"/>
</dbReference>
<evidence type="ECO:0000313" key="11">
    <source>
        <dbReference type="Proteomes" id="UP000178486"/>
    </source>
</evidence>
<dbReference type="PIRSF" id="PIRSF002134">
    <property type="entry name" value="Ribosomal_S13"/>
    <property type="match status" value="1"/>
</dbReference>
<protein>
    <recommendedName>
        <fullName evidence="6 7">Small ribosomal subunit protein uS13</fullName>
    </recommendedName>
</protein>
<dbReference type="PROSITE" id="PS50159">
    <property type="entry name" value="RIBOSOMAL_S13_2"/>
    <property type="match status" value="1"/>
</dbReference>
<dbReference type="FunFam" id="1.10.8.50:FF:000001">
    <property type="entry name" value="30S ribosomal protein S13"/>
    <property type="match status" value="1"/>
</dbReference>
<evidence type="ECO:0000256" key="1">
    <source>
        <dbReference type="ARBA" id="ARBA00008080"/>
    </source>
</evidence>
<evidence type="ECO:0000313" key="10">
    <source>
        <dbReference type="EMBL" id="OGK55212.1"/>
    </source>
</evidence>
<evidence type="ECO:0000256" key="4">
    <source>
        <dbReference type="ARBA" id="ARBA00022980"/>
    </source>
</evidence>
<feature type="compositionally biased region" description="Basic and acidic residues" evidence="9">
    <location>
        <begin position="120"/>
        <end position="134"/>
    </location>
</feature>
<dbReference type="HAMAP" id="MF_01315">
    <property type="entry name" value="Ribosomal_uS13"/>
    <property type="match status" value="1"/>
</dbReference>
<dbReference type="InterPro" id="IPR010979">
    <property type="entry name" value="Ribosomal_uS13-like_H2TH"/>
</dbReference>
<dbReference type="PANTHER" id="PTHR10871">
    <property type="entry name" value="30S RIBOSOMAL PROTEIN S13/40S RIBOSOMAL PROTEIN S18"/>
    <property type="match status" value="1"/>
</dbReference>
<dbReference type="SUPFAM" id="SSF46946">
    <property type="entry name" value="S13-like H2TH domain"/>
    <property type="match status" value="1"/>
</dbReference>
<dbReference type="NCBIfam" id="TIGR03631">
    <property type="entry name" value="uS13_bact"/>
    <property type="match status" value="1"/>
</dbReference>
<dbReference type="Gene3D" id="4.10.910.10">
    <property type="entry name" value="30s ribosomal protein s13, domain 2"/>
    <property type="match status" value="1"/>
</dbReference>
<dbReference type="Pfam" id="PF00416">
    <property type="entry name" value="Ribosomal_S13"/>
    <property type="match status" value="1"/>
</dbReference>
<dbReference type="GO" id="GO:0005829">
    <property type="term" value="C:cytosol"/>
    <property type="evidence" value="ECO:0007669"/>
    <property type="project" value="TreeGrafter"/>
</dbReference>
<dbReference type="InterPro" id="IPR027437">
    <property type="entry name" value="Rbsml_uS13_C"/>
</dbReference>
<dbReference type="AlphaFoldDB" id="A0A1F7JHZ1"/>
<reference evidence="10 11" key="1">
    <citation type="journal article" date="2016" name="Nat. Commun.">
        <title>Thousands of microbial genomes shed light on interconnected biogeochemical processes in an aquifer system.</title>
        <authorList>
            <person name="Anantharaman K."/>
            <person name="Brown C.T."/>
            <person name="Hug L.A."/>
            <person name="Sharon I."/>
            <person name="Castelle C.J."/>
            <person name="Probst A.J."/>
            <person name="Thomas B.C."/>
            <person name="Singh A."/>
            <person name="Wilkins M.J."/>
            <person name="Karaoz U."/>
            <person name="Brodie E.L."/>
            <person name="Williams K.H."/>
            <person name="Hubbard S.S."/>
            <person name="Banfield J.F."/>
        </authorList>
    </citation>
    <scope>NUCLEOTIDE SEQUENCE [LARGE SCALE GENOMIC DNA]</scope>
</reference>
<dbReference type="PANTHER" id="PTHR10871:SF1">
    <property type="entry name" value="SMALL RIBOSOMAL SUBUNIT PROTEIN US13M"/>
    <property type="match status" value="1"/>
</dbReference>
<evidence type="ECO:0000256" key="5">
    <source>
        <dbReference type="ARBA" id="ARBA00023274"/>
    </source>
</evidence>
<feature type="region of interest" description="Disordered" evidence="9">
    <location>
        <begin position="92"/>
        <end position="134"/>
    </location>
</feature>
<keyword evidence="7" id="KW-0820">tRNA-binding</keyword>
<dbReference type="Gene3D" id="1.10.8.50">
    <property type="match status" value="1"/>
</dbReference>
<keyword evidence="3 7" id="KW-0694">RNA-binding</keyword>
<evidence type="ECO:0000256" key="7">
    <source>
        <dbReference type="HAMAP-Rule" id="MF_01315"/>
    </source>
</evidence>
<evidence type="ECO:0000256" key="2">
    <source>
        <dbReference type="ARBA" id="ARBA00022730"/>
    </source>
</evidence>
<evidence type="ECO:0000256" key="8">
    <source>
        <dbReference type="RuleBase" id="RU003830"/>
    </source>
</evidence>
<proteinExistence type="inferred from homology"/>
<dbReference type="InterPro" id="IPR001892">
    <property type="entry name" value="Ribosomal_uS13"/>
</dbReference>
<accession>A0A1F7JHZ1</accession>
<dbReference type="InterPro" id="IPR019980">
    <property type="entry name" value="Ribosomal_uS13_bac-type"/>
</dbReference>